<dbReference type="AlphaFoldDB" id="A0A544YL82"/>
<dbReference type="InterPro" id="IPR036890">
    <property type="entry name" value="HATPase_C_sf"/>
</dbReference>
<dbReference type="Pfam" id="PF02518">
    <property type="entry name" value="HATPase_c"/>
    <property type="match status" value="1"/>
</dbReference>
<evidence type="ECO:0000256" key="6">
    <source>
        <dbReference type="ARBA" id="ARBA00022692"/>
    </source>
</evidence>
<dbReference type="SMART" id="SM00388">
    <property type="entry name" value="HisKA"/>
    <property type="match status" value="1"/>
</dbReference>
<name>A0A544YL82_9ACTN</name>
<dbReference type="SMART" id="SM00387">
    <property type="entry name" value="HATPase_c"/>
    <property type="match status" value="1"/>
</dbReference>
<dbReference type="CDD" id="cd00082">
    <property type="entry name" value="HisKA"/>
    <property type="match status" value="1"/>
</dbReference>
<evidence type="ECO:0000256" key="7">
    <source>
        <dbReference type="ARBA" id="ARBA00022777"/>
    </source>
</evidence>
<accession>A0A544YL82</accession>
<keyword evidence="9" id="KW-0902">Two-component regulatory system</keyword>
<reference evidence="12 13" key="1">
    <citation type="submission" date="2019-07" db="EMBL/GenBank/DDBJ databases">
        <title>Microbispora hainanensis DSM 45428.</title>
        <authorList>
            <person name="Thawai C."/>
        </authorList>
    </citation>
    <scope>NUCLEOTIDE SEQUENCE [LARGE SCALE GENOMIC DNA]</scope>
    <source>
        <strain evidence="12 13">DSM 45428</strain>
    </source>
</reference>
<dbReference type="InterPro" id="IPR036097">
    <property type="entry name" value="HisK_dim/P_sf"/>
</dbReference>
<evidence type="ECO:0000256" key="8">
    <source>
        <dbReference type="ARBA" id="ARBA00022989"/>
    </source>
</evidence>
<comment type="catalytic activity">
    <reaction evidence="1">
        <text>ATP + protein L-histidine = ADP + protein N-phospho-L-histidine.</text>
        <dbReference type="EC" id="2.7.13.3"/>
    </reaction>
</comment>
<dbReference type="InterPro" id="IPR005467">
    <property type="entry name" value="His_kinase_dom"/>
</dbReference>
<evidence type="ECO:0000256" key="10">
    <source>
        <dbReference type="ARBA" id="ARBA00023136"/>
    </source>
</evidence>
<gene>
    <name evidence="12" type="ORF">FLX08_28685</name>
</gene>
<dbReference type="Pfam" id="PF00512">
    <property type="entry name" value="HisKA"/>
    <property type="match status" value="1"/>
</dbReference>
<organism evidence="12 13">
    <name type="scientific">Microbispora hainanensis</name>
    <dbReference type="NCBI Taxonomy" id="568844"/>
    <lineage>
        <taxon>Bacteria</taxon>
        <taxon>Bacillati</taxon>
        <taxon>Actinomycetota</taxon>
        <taxon>Actinomycetes</taxon>
        <taxon>Streptosporangiales</taxon>
        <taxon>Streptosporangiaceae</taxon>
        <taxon>Microbispora</taxon>
    </lineage>
</organism>
<dbReference type="InterPro" id="IPR003594">
    <property type="entry name" value="HATPase_dom"/>
</dbReference>
<evidence type="ECO:0000256" key="4">
    <source>
        <dbReference type="ARBA" id="ARBA00022553"/>
    </source>
</evidence>
<keyword evidence="6" id="KW-0812">Transmembrane</keyword>
<evidence type="ECO:0000256" key="1">
    <source>
        <dbReference type="ARBA" id="ARBA00000085"/>
    </source>
</evidence>
<dbReference type="InterPro" id="IPR003661">
    <property type="entry name" value="HisK_dim/P_dom"/>
</dbReference>
<keyword evidence="8" id="KW-1133">Transmembrane helix</keyword>
<proteinExistence type="predicted"/>
<dbReference type="EC" id="2.7.13.3" evidence="3"/>
<evidence type="ECO:0000256" key="9">
    <source>
        <dbReference type="ARBA" id="ARBA00023012"/>
    </source>
</evidence>
<dbReference type="EMBL" id="VIRM01000044">
    <property type="protein sequence ID" value="TQS17538.1"/>
    <property type="molecule type" value="Genomic_DNA"/>
</dbReference>
<dbReference type="GO" id="GO:0000155">
    <property type="term" value="F:phosphorelay sensor kinase activity"/>
    <property type="evidence" value="ECO:0007669"/>
    <property type="project" value="InterPro"/>
</dbReference>
<dbReference type="PROSITE" id="PS50109">
    <property type="entry name" value="HIS_KIN"/>
    <property type="match status" value="1"/>
</dbReference>
<keyword evidence="7 12" id="KW-0418">Kinase</keyword>
<dbReference type="SUPFAM" id="SSF47384">
    <property type="entry name" value="Homodimeric domain of signal transducing histidine kinase"/>
    <property type="match status" value="1"/>
</dbReference>
<feature type="domain" description="Histidine kinase" evidence="11">
    <location>
        <begin position="60"/>
        <end position="267"/>
    </location>
</feature>
<evidence type="ECO:0000259" key="11">
    <source>
        <dbReference type="PROSITE" id="PS50109"/>
    </source>
</evidence>
<keyword evidence="5" id="KW-0808">Transferase</keyword>
<evidence type="ECO:0000256" key="5">
    <source>
        <dbReference type="ARBA" id="ARBA00022679"/>
    </source>
</evidence>
<keyword evidence="10" id="KW-0472">Membrane</keyword>
<dbReference type="PANTHER" id="PTHR45436">
    <property type="entry name" value="SENSOR HISTIDINE KINASE YKOH"/>
    <property type="match status" value="1"/>
</dbReference>
<dbReference type="Gene3D" id="1.10.287.130">
    <property type="match status" value="1"/>
</dbReference>
<evidence type="ECO:0000256" key="2">
    <source>
        <dbReference type="ARBA" id="ARBA00004236"/>
    </source>
</evidence>
<sequence length="267" mass="29528">MSVGIVVHGSGNVGEVTSLRHLRDCLGELDELERDIKHGIDSMCGKLYQAIDWQRRFEADVSHELRTPVAGLRAQLEEARLHPGELDVDDLIERALSDVERLQALVDDLYLLAQLQAAAQPAERALLDLGDLVQSELARRTDKHDVKVQVVRGVLVRGVDTRLRRMLSELLDNAQRHAKTVVFVQVRRTAHAAELVVADDGDGIGEEDRERIFDRFTRLDAARSRDRGGTGLGLAIVRNIVHGQEGEVHVERSSAGGAAFVVRLPLA</sequence>
<dbReference type="Proteomes" id="UP000316541">
    <property type="component" value="Unassembled WGS sequence"/>
</dbReference>
<dbReference type="InterPro" id="IPR004358">
    <property type="entry name" value="Sig_transdc_His_kin-like_C"/>
</dbReference>
<protein>
    <recommendedName>
        <fullName evidence="3">histidine kinase</fullName>
        <ecNumber evidence="3">2.7.13.3</ecNumber>
    </recommendedName>
</protein>
<comment type="caution">
    <text evidence="12">The sequence shown here is derived from an EMBL/GenBank/DDBJ whole genome shotgun (WGS) entry which is preliminary data.</text>
</comment>
<dbReference type="SUPFAM" id="SSF55874">
    <property type="entry name" value="ATPase domain of HSP90 chaperone/DNA topoisomerase II/histidine kinase"/>
    <property type="match status" value="1"/>
</dbReference>
<dbReference type="InterPro" id="IPR050428">
    <property type="entry name" value="TCS_sensor_his_kinase"/>
</dbReference>
<dbReference type="PANTHER" id="PTHR45436:SF5">
    <property type="entry name" value="SENSOR HISTIDINE KINASE TRCS"/>
    <property type="match status" value="1"/>
</dbReference>
<comment type="subcellular location">
    <subcellularLocation>
        <location evidence="2">Cell membrane</location>
    </subcellularLocation>
</comment>
<dbReference type="Gene3D" id="3.30.565.10">
    <property type="entry name" value="Histidine kinase-like ATPase, C-terminal domain"/>
    <property type="match status" value="1"/>
</dbReference>
<keyword evidence="4" id="KW-0597">Phosphoprotein</keyword>
<dbReference type="PRINTS" id="PR00344">
    <property type="entry name" value="BCTRLSENSOR"/>
</dbReference>
<evidence type="ECO:0000256" key="3">
    <source>
        <dbReference type="ARBA" id="ARBA00012438"/>
    </source>
</evidence>
<evidence type="ECO:0000313" key="12">
    <source>
        <dbReference type="EMBL" id="TQS17538.1"/>
    </source>
</evidence>
<dbReference type="GO" id="GO:0005886">
    <property type="term" value="C:plasma membrane"/>
    <property type="evidence" value="ECO:0007669"/>
    <property type="project" value="UniProtKB-SubCell"/>
</dbReference>
<evidence type="ECO:0000313" key="13">
    <source>
        <dbReference type="Proteomes" id="UP000316541"/>
    </source>
</evidence>